<keyword evidence="2" id="KW-1185">Reference proteome</keyword>
<comment type="caution">
    <text evidence="1">The sequence shown here is derived from an EMBL/GenBank/DDBJ whole genome shotgun (WGS) entry which is preliminary data.</text>
</comment>
<sequence length="104" mass="12050">MKGEDVYVMNVGDSLEVLAQKSEPYMWRQYLEKINKEWYDLEVFDANIATTNPNLTAYQLSMDQSTSIEEVVKRIKSEDLDDPCTVMNDRVNTVTQIFEAGFLK</sequence>
<dbReference type="EMBL" id="CM042011">
    <property type="protein sequence ID" value="KAI3767477.1"/>
    <property type="molecule type" value="Genomic_DNA"/>
</dbReference>
<reference evidence="1 2" key="2">
    <citation type="journal article" date="2022" name="Mol. Ecol. Resour.">
        <title>The genomes of chicory, endive, great burdock and yacon provide insights into Asteraceae paleo-polyploidization history and plant inulin production.</title>
        <authorList>
            <person name="Fan W."/>
            <person name="Wang S."/>
            <person name="Wang H."/>
            <person name="Wang A."/>
            <person name="Jiang F."/>
            <person name="Liu H."/>
            <person name="Zhao H."/>
            <person name="Xu D."/>
            <person name="Zhang Y."/>
        </authorList>
    </citation>
    <scope>NUCLEOTIDE SEQUENCE [LARGE SCALE GENOMIC DNA]</scope>
    <source>
        <strain evidence="2">cv. Punajuju</strain>
        <tissue evidence="1">Leaves</tissue>
    </source>
</reference>
<name>A0ACB9F8M4_CICIN</name>
<dbReference type="Proteomes" id="UP001055811">
    <property type="component" value="Linkage Group LG03"/>
</dbReference>
<evidence type="ECO:0000313" key="2">
    <source>
        <dbReference type="Proteomes" id="UP001055811"/>
    </source>
</evidence>
<proteinExistence type="predicted"/>
<accession>A0ACB9F8M4</accession>
<gene>
    <name evidence="1" type="ORF">L2E82_17610</name>
</gene>
<reference evidence="2" key="1">
    <citation type="journal article" date="2022" name="Mol. Ecol. Resour.">
        <title>The genomes of chicory, endive, great burdock and yacon provide insights into Asteraceae palaeo-polyploidization history and plant inulin production.</title>
        <authorList>
            <person name="Fan W."/>
            <person name="Wang S."/>
            <person name="Wang H."/>
            <person name="Wang A."/>
            <person name="Jiang F."/>
            <person name="Liu H."/>
            <person name="Zhao H."/>
            <person name="Xu D."/>
            <person name="Zhang Y."/>
        </authorList>
    </citation>
    <scope>NUCLEOTIDE SEQUENCE [LARGE SCALE GENOMIC DNA]</scope>
    <source>
        <strain evidence="2">cv. Punajuju</strain>
    </source>
</reference>
<organism evidence="1 2">
    <name type="scientific">Cichorium intybus</name>
    <name type="common">Chicory</name>
    <dbReference type="NCBI Taxonomy" id="13427"/>
    <lineage>
        <taxon>Eukaryota</taxon>
        <taxon>Viridiplantae</taxon>
        <taxon>Streptophyta</taxon>
        <taxon>Embryophyta</taxon>
        <taxon>Tracheophyta</taxon>
        <taxon>Spermatophyta</taxon>
        <taxon>Magnoliopsida</taxon>
        <taxon>eudicotyledons</taxon>
        <taxon>Gunneridae</taxon>
        <taxon>Pentapetalae</taxon>
        <taxon>asterids</taxon>
        <taxon>campanulids</taxon>
        <taxon>Asterales</taxon>
        <taxon>Asteraceae</taxon>
        <taxon>Cichorioideae</taxon>
        <taxon>Cichorieae</taxon>
        <taxon>Cichoriinae</taxon>
        <taxon>Cichorium</taxon>
    </lineage>
</organism>
<protein>
    <submittedName>
        <fullName evidence="1">Uncharacterized protein</fullName>
    </submittedName>
</protein>
<evidence type="ECO:0000313" key="1">
    <source>
        <dbReference type="EMBL" id="KAI3767477.1"/>
    </source>
</evidence>